<reference evidence="1 2" key="1">
    <citation type="submission" date="2016-02" db="EMBL/GenBank/DDBJ databases">
        <authorList>
            <person name="Wen L."/>
            <person name="He K."/>
            <person name="Yang H."/>
        </authorList>
    </citation>
    <scope>NUCLEOTIDE SEQUENCE [LARGE SCALE GENOMIC DNA]</scope>
    <source>
        <strain evidence="1 2">CD11_3</strain>
    </source>
</reference>
<sequence length="582" mass="59819">MTRRRRLLWVAGALLLLGTVVAVVHVGRSAWDLQQALTVATEDAAVATTAVAEGDIDGAERAASRLVAGIAPAIPDDPVWSAAEAIPGVGANLSAARRAATAVVRVGEEVAPTVFETARRLTDADAPAAVHALREAAPALSRAAATQDDIARDLAGIDRTALIPRLADGVERVTDAVDDLRTAMDGAAQAAELVPAILGADGDRGILIVLQNTAELRTGGGITGTFLELRARDGVLSLEAQRDSSDFSPSEKPLGTVPAAEVRALGDGIGRYVQNTSMTADFRVTANLAAAWWQKSGGSAPDVVVSMDPVVLAAILKAVGPVETRSGALDQSNAIDLLLVEPYRTLDQDAQSRYFADAAGAVFTAVTERARPLTLVTALAGVVDEGRISIWSREAEEQAVLAGTAFAGPLARLEAAGPDAFAVYFNDATGGKLTPYLTVGLQTRSGVCRADGLREVEVAVDLGNTLAAADASSLPLSVTGGGAYGVKAGNIAPTVTVVTPRGWFAGGVTLDGAPVTSVDAQDDGRLSVTHRVELSPGGSDVLTFRFVAGPDVQTDGAEPRLLHTPLLAPVDVRSGRIGCPAA</sequence>
<dbReference type="OrthoDB" id="3203519at2"/>
<dbReference type="InterPro" id="IPR025101">
    <property type="entry name" value="DUF4012"/>
</dbReference>
<accession>A0A177K681</accession>
<proteinExistence type="predicted"/>
<evidence type="ECO:0000313" key="2">
    <source>
        <dbReference type="Proteomes" id="UP000076998"/>
    </source>
</evidence>
<organism evidence="1 2">
    <name type="scientific">Microbacterium oleivorans</name>
    <dbReference type="NCBI Taxonomy" id="273677"/>
    <lineage>
        <taxon>Bacteria</taxon>
        <taxon>Bacillati</taxon>
        <taxon>Actinomycetota</taxon>
        <taxon>Actinomycetes</taxon>
        <taxon>Micrococcales</taxon>
        <taxon>Microbacteriaceae</taxon>
        <taxon>Microbacterium</taxon>
    </lineage>
</organism>
<protein>
    <recommendedName>
        <fullName evidence="3">DUF4012 domain-containing protein</fullName>
    </recommendedName>
</protein>
<dbReference type="RefSeq" id="WP_064003686.1">
    <property type="nucleotide sequence ID" value="NZ_LSTV01000005.1"/>
</dbReference>
<name>A0A177K681_9MICO</name>
<dbReference type="EMBL" id="LSTV01000005">
    <property type="protein sequence ID" value="OAH48912.1"/>
    <property type="molecule type" value="Genomic_DNA"/>
</dbReference>
<evidence type="ECO:0000313" key="1">
    <source>
        <dbReference type="EMBL" id="OAH48912.1"/>
    </source>
</evidence>
<dbReference type="AlphaFoldDB" id="A0A177K681"/>
<comment type="caution">
    <text evidence="1">The sequence shown here is derived from an EMBL/GenBank/DDBJ whole genome shotgun (WGS) entry which is preliminary data.</text>
</comment>
<dbReference type="Pfam" id="PF13196">
    <property type="entry name" value="DUF4012"/>
    <property type="match status" value="1"/>
</dbReference>
<dbReference type="Proteomes" id="UP000076998">
    <property type="component" value="Unassembled WGS sequence"/>
</dbReference>
<gene>
    <name evidence="1" type="ORF">AYL44_12905</name>
</gene>
<evidence type="ECO:0008006" key="3">
    <source>
        <dbReference type="Google" id="ProtNLM"/>
    </source>
</evidence>